<gene>
    <name evidence="1" type="ORF">CGLAU_08080</name>
</gene>
<organism evidence="1 2">
    <name type="scientific">Corynebacterium glaucum</name>
    <dbReference type="NCBI Taxonomy" id="187491"/>
    <lineage>
        <taxon>Bacteria</taxon>
        <taxon>Bacillati</taxon>
        <taxon>Actinomycetota</taxon>
        <taxon>Actinomycetes</taxon>
        <taxon>Mycobacteriales</taxon>
        <taxon>Corynebacteriaceae</taxon>
        <taxon>Corynebacterium</taxon>
    </lineage>
</organism>
<name>A0A1Q2HXJ2_9CORY</name>
<dbReference type="EMBL" id="CP019688">
    <property type="protein sequence ID" value="AQQ15571.1"/>
    <property type="molecule type" value="Genomic_DNA"/>
</dbReference>
<evidence type="ECO:0000313" key="1">
    <source>
        <dbReference type="EMBL" id="AQQ15571.1"/>
    </source>
</evidence>
<dbReference type="Proteomes" id="UP000217209">
    <property type="component" value="Chromosome"/>
</dbReference>
<dbReference type="KEGG" id="cgv:CGLAU_08080"/>
<protein>
    <submittedName>
        <fullName evidence="1">Uncharacterized protein</fullName>
    </submittedName>
</protein>
<accession>A0A1Q2HXJ2</accession>
<dbReference type="OrthoDB" id="4773472at2"/>
<proteinExistence type="predicted"/>
<reference evidence="1 2" key="1">
    <citation type="submission" date="2016-12" db="EMBL/GenBank/DDBJ databases">
        <authorList>
            <person name="Song W.-J."/>
            <person name="Kurnit D.M."/>
        </authorList>
    </citation>
    <scope>NUCLEOTIDE SEQUENCE [LARGE SCALE GENOMIC DNA]</scope>
    <source>
        <strain evidence="1 2">DSM 30827</strain>
    </source>
</reference>
<dbReference type="RefSeq" id="WP_095660243.1">
    <property type="nucleotide sequence ID" value="NZ_CP019688.1"/>
</dbReference>
<evidence type="ECO:0000313" key="2">
    <source>
        <dbReference type="Proteomes" id="UP000217209"/>
    </source>
</evidence>
<dbReference type="AlphaFoldDB" id="A0A1Q2HXJ2"/>
<keyword evidence="2" id="KW-1185">Reference proteome</keyword>
<sequence>MPAIVFDVLVPPATAAEVGAAFQRALDILVRRGKLTAGSVVQEGTLLIDATVHAQLTSTYEADRGTDPADDGAQVHRYVITAEGADSYNRLAMGLSRILTPKATLPNDPAALEQQDQFEVASIYPWTVEVRR</sequence>